<dbReference type="InterPro" id="IPR036116">
    <property type="entry name" value="FN3_sf"/>
</dbReference>
<feature type="compositionally biased region" description="Basic and acidic residues" evidence="12">
    <location>
        <begin position="26"/>
        <end position="41"/>
    </location>
</feature>
<sequence length="1057" mass="121465">MSDTEPDTAVIDSENQPSEGIQSLDPVERSSDVTSEDKEQGDSEELGEQTSEKKKCGQCLEAEFESEATLICKNENIALCNDCGIRHKLNDSTKCHEIVRLKDDRMICDRCLDSSIPGYGFCIDCKQTNPEVLCLPCSKRHCTKDEFKNHKICTNFDLMKQSERSENDSVQSYLDENTDVDICSNSQYAMKVFDLRTSSEHERNSAEKEAKLLTSLKHEFILHAVTSFQQGEELCIVTEFCDQGDLEQFLKKRNGNLLDDVQIVEWFRQICSALEYVHSRNILHRDLKTKNVFLTGKDMTAKLGDFGLAKVLERSSQRAETFCGSPYYMSPEMFACKPYDSKSDIWALGVCVYEMTTLERPFDANLMQQLVFKIVQGQLPAMPRDKYSLQLVSVMERMMCRDPDKRPSATELLEDDVFRTNEVPQIPGKPMPINIQPDFVEISWRKSRGKVDYYLIRYKSTGGLEKWKFVQTDSDNNRIIITGLMADTRYTFQVRRIFKDHEGIYGPANDDIKTIESPAIGLLNSSIKVTNGNPPKYRPFMQEQVKSRNSIARTRKIIVGKLKQEPTDEKTIILVGEIGSGKSTLVDGIVNYVMGVRFDDPFRFTLMQLEEEERMFDYRIVSQTEWITVYKIAPQKGSRLNYTLNIIDTPGFGNTRGIERDQGVIDQIRQLFSSEGEKGVHFIDAVCFIVKVPDAYLTISQIFISSSIMSLFGKDIESNICTLFTFADGRKPLVLASLKAANLPFGSTFQFNNSALFAENKNLSSTSLSPMFWEMGCNSFQNFFDQLGHFETRSLSQTKDVLKEREQLKTIIANNLPQIKAGLTKLAEHRDQLEIFKKHKDDIDNNKDFEYEVEETKQHFIDLPRGQHVTNCLQCHTTCHDNCRYADDADKRRCSAMTNGYCRVCIGKCIWSDHKNTPYIFRYTLEKVKKTYTEMKQKYEQARGNRLTHETYIEELTYDVDYLFENVKLMMAEMTRCKRRLKEIALRPDPLSAVENIDLMIHAEQTERQLGYRRRTNILNAFRSKALLDEDNSDFDQFLQSTRDAVTTFHGPGRAPN</sequence>
<dbReference type="SMART" id="SM00060">
    <property type="entry name" value="FN3"/>
    <property type="match status" value="1"/>
</dbReference>
<comment type="catalytic activity">
    <reaction evidence="11">
        <text>L-seryl-[protein] + ATP = O-phospho-L-seryl-[protein] + ADP + H(+)</text>
        <dbReference type="Rhea" id="RHEA:17989"/>
        <dbReference type="Rhea" id="RHEA-COMP:9863"/>
        <dbReference type="Rhea" id="RHEA-COMP:11604"/>
        <dbReference type="ChEBI" id="CHEBI:15378"/>
        <dbReference type="ChEBI" id="CHEBI:29999"/>
        <dbReference type="ChEBI" id="CHEBI:30616"/>
        <dbReference type="ChEBI" id="CHEBI:83421"/>
        <dbReference type="ChEBI" id="CHEBI:456216"/>
        <dbReference type="EC" id="2.7.11.1"/>
    </reaction>
</comment>
<evidence type="ECO:0000256" key="4">
    <source>
        <dbReference type="ARBA" id="ARBA00012513"/>
    </source>
</evidence>
<evidence type="ECO:0000256" key="5">
    <source>
        <dbReference type="ARBA" id="ARBA00022527"/>
    </source>
</evidence>
<proteinExistence type="inferred from homology"/>
<dbReference type="SUPFAM" id="SSF56112">
    <property type="entry name" value="Protein kinase-like (PK-like)"/>
    <property type="match status" value="1"/>
</dbReference>
<evidence type="ECO:0000259" key="14">
    <source>
        <dbReference type="PROSITE" id="PS50853"/>
    </source>
</evidence>
<dbReference type="InterPro" id="IPR027417">
    <property type="entry name" value="P-loop_NTPase"/>
</dbReference>
<comment type="subcellular location">
    <subcellularLocation>
        <location evidence="1">Membrane</location>
        <topology evidence="1">Single-pass type I membrane protein</topology>
    </subcellularLocation>
</comment>
<dbReference type="PROSITE" id="PS00108">
    <property type="entry name" value="PROTEIN_KINASE_ST"/>
    <property type="match status" value="1"/>
</dbReference>
<dbReference type="Gene3D" id="3.40.50.300">
    <property type="entry name" value="P-loop containing nucleotide triphosphate hydrolases"/>
    <property type="match status" value="1"/>
</dbReference>
<dbReference type="PROSITE" id="PS50011">
    <property type="entry name" value="PROTEIN_KINASE_DOM"/>
    <property type="match status" value="1"/>
</dbReference>
<evidence type="ECO:0000313" key="16">
    <source>
        <dbReference type="RefSeq" id="XP_022292251.1"/>
    </source>
</evidence>
<dbReference type="PANTHER" id="PTHR44899">
    <property type="entry name" value="CAMK FAMILY PROTEIN KINASE"/>
    <property type="match status" value="1"/>
</dbReference>
<evidence type="ECO:0000256" key="6">
    <source>
        <dbReference type="ARBA" id="ARBA00022679"/>
    </source>
</evidence>
<evidence type="ECO:0000256" key="8">
    <source>
        <dbReference type="ARBA" id="ARBA00022777"/>
    </source>
</evidence>
<comment type="catalytic activity">
    <reaction evidence="10">
        <text>L-threonyl-[protein] + ATP = O-phospho-L-threonyl-[protein] + ADP + H(+)</text>
        <dbReference type="Rhea" id="RHEA:46608"/>
        <dbReference type="Rhea" id="RHEA-COMP:11060"/>
        <dbReference type="Rhea" id="RHEA-COMP:11605"/>
        <dbReference type="ChEBI" id="CHEBI:15378"/>
        <dbReference type="ChEBI" id="CHEBI:30013"/>
        <dbReference type="ChEBI" id="CHEBI:30616"/>
        <dbReference type="ChEBI" id="CHEBI:61977"/>
        <dbReference type="ChEBI" id="CHEBI:456216"/>
        <dbReference type="EC" id="2.7.11.1"/>
    </reaction>
</comment>
<dbReference type="OrthoDB" id="8954335at2759"/>
<keyword evidence="7" id="KW-0547">Nucleotide-binding</keyword>
<dbReference type="Pfam" id="PF00069">
    <property type="entry name" value="Pkinase"/>
    <property type="match status" value="1"/>
</dbReference>
<dbReference type="InterPro" id="IPR013783">
    <property type="entry name" value="Ig-like_fold"/>
</dbReference>
<evidence type="ECO:0000256" key="3">
    <source>
        <dbReference type="ARBA" id="ARBA00010886"/>
    </source>
</evidence>
<dbReference type="SUPFAM" id="SSF52540">
    <property type="entry name" value="P-loop containing nucleoside triphosphate hydrolases"/>
    <property type="match status" value="1"/>
</dbReference>
<dbReference type="InterPro" id="IPR011009">
    <property type="entry name" value="Kinase-like_dom_sf"/>
</dbReference>
<dbReference type="InterPro" id="IPR009030">
    <property type="entry name" value="Growth_fac_rcpt_cys_sf"/>
</dbReference>
<dbReference type="Pfam" id="PF00041">
    <property type="entry name" value="fn3"/>
    <property type="match status" value="1"/>
</dbReference>
<dbReference type="SMART" id="SM00220">
    <property type="entry name" value="S_TKc"/>
    <property type="match status" value="1"/>
</dbReference>
<dbReference type="Proteomes" id="UP000694844">
    <property type="component" value="Chromosome 7"/>
</dbReference>
<dbReference type="InterPro" id="IPR003961">
    <property type="entry name" value="FN3_dom"/>
</dbReference>
<evidence type="ECO:0000256" key="10">
    <source>
        <dbReference type="ARBA" id="ARBA00047899"/>
    </source>
</evidence>
<evidence type="ECO:0000313" key="15">
    <source>
        <dbReference type="Proteomes" id="UP000694844"/>
    </source>
</evidence>
<dbReference type="GO" id="GO:0016020">
    <property type="term" value="C:membrane"/>
    <property type="evidence" value="ECO:0007669"/>
    <property type="project" value="UniProtKB-SubCell"/>
</dbReference>
<evidence type="ECO:0000256" key="1">
    <source>
        <dbReference type="ARBA" id="ARBA00004479"/>
    </source>
</evidence>
<dbReference type="PANTHER" id="PTHR44899:SF7">
    <property type="entry name" value="NIMA-RELATED KINASE"/>
    <property type="match status" value="1"/>
</dbReference>
<name>A0A8B8AMD0_CRAVI</name>
<evidence type="ECO:0000256" key="2">
    <source>
        <dbReference type="ARBA" id="ARBA00008171"/>
    </source>
</evidence>
<dbReference type="SUPFAM" id="SSF49265">
    <property type="entry name" value="Fibronectin type III"/>
    <property type="match status" value="1"/>
</dbReference>
<keyword evidence="15" id="KW-1185">Reference proteome</keyword>
<evidence type="ECO:0000256" key="9">
    <source>
        <dbReference type="ARBA" id="ARBA00022840"/>
    </source>
</evidence>
<evidence type="ECO:0000259" key="13">
    <source>
        <dbReference type="PROSITE" id="PS50011"/>
    </source>
</evidence>
<keyword evidence="6" id="KW-0808">Transferase</keyword>
<reference evidence="16" key="1">
    <citation type="submission" date="2025-08" db="UniProtKB">
        <authorList>
            <consortium name="RefSeq"/>
        </authorList>
    </citation>
    <scope>IDENTIFICATION</scope>
    <source>
        <tissue evidence="16">Whole sample</tissue>
    </source>
</reference>
<organism evidence="15 16">
    <name type="scientific">Crassostrea virginica</name>
    <name type="common">Eastern oyster</name>
    <dbReference type="NCBI Taxonomy" id="6565"/>
    <lineage>
        <taxon>Eukaryota</taxon>
        <taxon>Metazoa</taxon>
        <taxon>Spiralia</taxon>
        <taxon>Lophotrochozoa</taxon>
        <taxon>Mollusca</taxon>
        <taxon>Bivalvia</taxon>
        <taxon>Autobranchia</taxon>
        <taxon>Pteriomorphia</taxon>
        <taxon>Ostreida</taxon>
        <taxon>Ostreoidea</taxon>
        <taxon>Ostreidae</taxon>
        <taxon>Crassostrea</taxon>
    </lineage>
</organism>
<accession>A0A8B8AMD0</accession>
<keyword evidence="5" id="KW-0723">Serine/threonine-protein kinase</keyword>
<dbReference type="RefSeq" id="XP_022292251.1">
    <property type="nucleotide sequence ID" value="XM_022436543.1"/>
</dbReference>
<dbReference type="Gene3D" id="1.10.510.10">
    <property type="entry name" value="Transferase(Phosphotransferase) domain 1"/>
    <property type="match status" value="1"/>
</dbReference>
<dbReference type="Gene3D" id="2.60.40.10">
    <property type="entry name" value="Immunoglobulins"/>
    <property type="match status" value="1"/>
</dbReference>
<evidence type="ECO:0000256" key="7">
    <source>
        <dbReference type="ARBA" id="ARBA00022741"/>
    </source>
</evidence>
<keyword evidence="9" id="KW-0067">ATP-binding</keyword>
<evidence type="ECO:0000256" key="12">
    <source>
        <dbReference type="SAM" id="MobiDB-lite"/>
    </source>
</evidence>
<dbReference type="GO" id="GO:0004674">
    <property type="term" value="F:protein serine/threonine kinase activity"/>
    <property type="evidence" value="ECO:0007669"/>
    <property type="project" value="UniProtKB-KW"/>
</dbReference>
<dbReference type="InterPro" id="IPR008271">
    <property type="entry name" value="Ser/Thr_kinase_AS"/>
</dbReference>
<comment type="similarity">
    <text evidence="3">Belongs to the protein kinase superfamily. NEK Ser/Thr protein kinase family. NIMA subfamily.</text>
</comment>
<dbReference type="PROSITE" id="PS50853">
    <property type="entry name" value="FN3"/>
    <property type="match status" value="1"/>
</dbReference>
<dbReference type="InterPro" id="IPR051131">
    <property type="entry name" value="NEK_Ser/Thr_kinase_NIMA"/>
</dbReference>
<feature type="domain" description="Fibronectin type-III" evidence="14">
    <location>
        <begin position="426"/>
        <end position="520"/>
    </location>
</feature>
<feature type="region of interest" description="Disordered" evidence="12">
    <location>
        <begin position="1"/>
        <end position="49"/>
    </location>
</feature>
<dbReference type="InterPro" id="IPR001245">
    <property type="entry name" value="Ser-Thr/Tyr_kinase_cat_dom"/>
</dbReference>
<dbReference type="AlphaFoldDB" id="A0A8B8AMD0"/>
<dbReference type="GO" id="GO:0005524">
    <property type="term" value="F:ATP binding"/>
    <property type="evidence" value="ECO:0007669"/>
    <property type="project" value="UniProtKB-KW"/>
</dbReference>
<dbReference type="GeneID" id="111103347"/>
<keyword evidence="8" id="KW-0418">Kinase</keyword>
<dbReference type="InterPro" id="IPR000719">
    <property type="entry name" value="Prot_kinase_dom"/>
</dbReference>
<evidence type="ECO:0000256" key="11">
    <source>
        <dbReference type="ARBA" id="ARBA00048679"/>
    </source>
</evidence>
<comment type="similarity">
    <text evidence="2">Belongs to the protein kinase superfamily. TKL Ser/Thr protein kinase family. ROCO subfamily.</text>
</comment>
<dbReference type="CDD" id="cd00063">
    <property type="entry name" value="FN3"/>
    <property type="match status" value="1"/>
</dbReference>
<gene>
    <name evidence="16" type="primary">LOC111103347</name>
</gene>
<dbReference type="EC" id="2.7.11.1" evidence="4"/>
<dbReference type="SUPFAM" id="SSF57184">
    <property type="entry name" value="Growth factor receptor domain"/>
    <property type="match status" value="1"/>
</dbReference>
<dbReference type="PRINTS" id="PR00109">
    <property type="entry name" value="TYRKINASE"/>
</dbReference>
<protein>
    <recommendedName>
        <fullName evidence="4">non-specific serine/threonine protein kinase</fullName>
        <ecNumber evidence="4">2.7.11.1</ecNumber>
    </recommendedName>
</protein>
<dbReference type="Gene3D" id="3.30.200.20">
    <property type="entry name" value="Phosphorylase Kinase, domain 1"/>
    <property type="match status" value="1"/>
</dbReference>
<feature type="domain" description="Protein kinase" evidence="13">
    <location>
        <begin position="156"/>
        <end position="418"/>
    </location>
</feature>